<sequence>MNYTTKCLVTLVIACVFFTSCKKKFDEYYQRPASLEPPIYQQLQAKGNFKNLLAAIDKAGYKDILDAAGYWTFFAPHDSAFQVYFKEKNISSIDQLDDNACRKIVTYCLVYNAFKKERIDDYQNNTGWVPDQAFKRRTAAYTGVYDGADTAGRPIKVISSNRNNNGTTYYVDADNNNKYIPIFANGYMTGKALTAADYNYFYPNTPYTGFNVVDAVVTESDIPAENGVIHVVNRVITSLPSLDEYLGSNPNYSEFRKLFDKFLVQYVLNATLTQKYGSQNPGAGQVFTKVFASALAFSPNNENFMKLTDNDGQANTYSMFAPTNDVVKAYINNVLLENYPSKRMEDLPISIVYDFVNAHLWQTAVWPSKFKTTFNFLGEEARFDPNTDVVEKKILSNGIFYGTNKVQEANVFSSVFGKAYLNPKYSMMTSLLSQELKFTISNVRQKYTLFLVSNKALNDSGYYADATVSNNANEQWRYSPPGGGTAITGSSALVRLLRMLNLHVVDRDITSLSGSGVAQTHGGEFITFNGNKVQGAGNADFNKPAIVDSVKTAKNGTVYYIDRPLNYSNNNIGTYLKILGAPSASEFNYFWRYVSSTDLYNTSTDEFTAGPSTGSFYTFFVPNKVSIENAIRAGLLPGTVSGSTVTPKFTGYTATETELVKKFVLYHILKKAMGTDGQESGSFETNFRNKAGDPGSVFVSNSTGNSMTLTDMNNRQASVVMGTTTSNQLGNRIVIHLINNYLKYTD</sequence>
<dbReference type="AlphaFoldDB" id="A0A5B8UH32"/>
<dbReference type="PANTHER" id="PTHR10900">
    <property type="entry name" value="PERIOSTIN-RELATED"/>
    <property type="match status" value="1"/>
</dbReference>
<evidence type="ECO:0000313" key="2">
    <source>
        <dbReference type="EMBL" id="QEC55419.1"/>
    </source>
</evidence>
<protein>
    <recommendedName>
        <fullName evidence="1">FAS1 domain-containing protein</fullName>
    </recommendedName>
</protein>
<feature type="domain" description="FAS1" evidence="1">
    <location>
        <begin position="574"/>
        <end position="742"/>
    </location>
</feature>
<dbReference type="InterPro" id="IPR000782">
    <property type="entry name" value="FAS1_domain"/>
</dbReference>
<organism evidence="2 3">
    <name type="scientific">Flavisolibacter ginsenosidimutans</name>
    <dbReference type="NCBI Taxonomy" id="661481"/>
    <lineage>
        <taxon>Bacteria</taxon>
        <taxon>Pseudomonadati</taxon>
        <taxon>Bacteroidota</taxon>
        <taxon>Chitinophagia</taxon>
        <taxon>Chitinophagales</taxon>
        <taxon>Chitinophagaceae</taxon>
        <taxon>Flavisolibacter</taxon>
    </lineage>
</organism>
<dbReference type="EMBL" id="CP042433">
    <property type="protein sequence ID" value="QEC55419.1"/>
    <property type="molecule type" value="Genomic_DNA"/>
</dbReference>
<evidence type="ECO:0000259" key="1">
    <source>
        <dbReference type="PROSITE" id="PS50213"/>
    </source>
</evidence>
<proteinExistence type="predicted"/>
<dbReference type="KEGG" id="fgg:FSB75_05700"/>
<dbReference type="PANTHER" id="PTHR10900:SF77">
    <property type="entry name" value="FI19380P1"/>
    <property type="match status" value="1"/>
</dbReference>
<name>A0A5B8UH32_9BACT</name>
<evidence type="ECO:0000313" key="3">
    <source>
        <dbReference type="Proteomes" id="UP000321204"/>
    </source>
</evidence>
<dbReference type="RefSeq" id="WP_146784073.1">
    <property type="nucleotide sequence ID" value="NZ_BAABIO010000002.1"/>
</dbReference>
<gene>
    <name evidence="2" type="ORF">FSB75_05700</name>
</gene>
<dbReference type="OrthoDB" id="659398at2"/>
<accession>A0A5B8UH32</accession>
<reference evidence="2 3" key="1">
    <citation type="journal article" date="2015" name="Int. J. Syst. Evol. Microbiol.">
        <title>Flavisolibacter ginsenosidimutans sp. nov., with ginsenoside-converting activity isolated from soil used for cultivating ginseng.</title>
        <authorList>
            <person name="Zhao Y."/>
            <person name="Liu Q."/>
            <person name="Kang M.S."/>
            <person name="Jin F."/>
            <person name="Yu H."/>
            <person name="Im W.T."/>
        </authorList>
    </citation>
    <scope>NUCLEOTIDE SEQUENCE [LARGE SCALE GENOMIC DNA]</scope>
    <source>
        <strain evidence="2 3">Gsoil 636</strain>
    </source>
</reference>
<dbReference type="InterPro" id="IPR050904">
    <property type="entry name" value="Adhesion/Biosynth-related"/>
</dbReference>
<dbReference type="Proteomes" id="UP000321204">
    <property type="component" value="Chromosome"/>
</dbReference>
<dbReference type="PROSITE" id="PS50213">
    <property type="entry name" value="FAS1"/>
    <property type="match status" value="3"/>
</dbReference>
<feature type="domain" description="FAS1" evidence="1">
    <location>
        <begin position="36"/>
        <end position="236"/>
    </location>
</feature>
<feature type="domain" description="FAS1" evidence="1">
    <location>
        <begin position="412"/>
        <end position="565"/>
    </location>
</feature>
<dbReference type="Pfam" id="PF02469">
    <property type="entry name" value="Fasciclin"/>
    <property type="match status" value="2"/>
</dbReference>
<dbReference type="InterPro" id="IPR036378">
    <property type="entry name" value="FAS1_dom_sf"/>
</dbReference>
<dbReference type="SUPFAM" id="SSF82153">
    <property type="entry name" value="FAS1 domain"/>
    <property type="match status" value="4"/>
</dbReference>
<dbReference type="Gene3D" id="2.30.180.10">
    <property type="entry name" value="FAS1 domain"/>
    <property type="match status" value="3"/>
</dbReference>
<dbReference type="PROSITE" id="PS51257">
    <property type="entry name" value="PROKAR_LIPOPROTEIN"/>
    <property type="match status" value="1"/>
</dbReference>
<keyword evidence="3" id="KW-1185">Reference proteome</keyword>